<dbReference type="RefSeq" id="WP_100542378.1">
    <property type="nucleotide sequence ID" value="NZ_PHQY01000324.1"/>
</dbReference>
<keyword evidence="2" id="KW-0963">Cytoplasm</keyword>
<evidence type="ECO:0000256" key="4">
    <source>
        <dbReference type="ARBA" id="ARBA00022829"/>
    </source>
</evidence>
<dbReference type="InterPro" id="IPR004107">
    <property type="entry name" value="Integrase_SAM-like_N"/>
</dbReference>
<evidence type="ECO:0000256" key="3">
    <source>
        <dbReference type="ARBA" id="ARBA00022618"/>
    </source>
</evidence>
<keyword evidence="5" id="KW-0229">DNA integration</keyword>
<dbReference type="EMBL" id="PHQY01000324">
    <property type="protein sequence ID" value="PJO44748.1"/>
    <property type="molecule type" value="Genomic_DNA"/>
</dbReference>
<keyword evidence="7" id="KW-0233">DNA recombination</keyword>
<evidence type="ECO:0000313" key="13">
    <source>
        <dbReference type="Proteomes" id="UP000232101"/>
    </source>
</evidence>
<dbReference type="InterPro" id="IPR013762">
    <property type="entry name" value="Integrase-like_cat_sf"/>
</dbReference>
<dbReference type="GO" id="GO:0003677">
    <property type="term" value="F:DNA binding"/>
    <property type="evidence" value="ECO:0007669"/>
    <property type="project" value="UniProtKB-UniRule"/>
</dbReference>
<evidence type="ECO:0000256" key="9">
    <source>
        <dbReference type="PROSITE-ProRule" id="PRU01248"/>
    </source>
</evidence>
<keyword evidence="4" id="KW-0159">Chromosome partition</keyword>
<evidence type="ECO:0000256" key="6">
    <source>
        <dbReference type="ARBA" id="ARBA00023125"/>
    </source>
</evidence>
<dbReference type="Pfam" id="PF02899">
    <property type="entry name" value="Phage_int_SAM_1"/>
    <property type="match status" value="1"/>
</dbReference>
<dbReference type="Gene3D" id="1.10.150.130">
    <property type="match status" value="1"/>
</dbReference>
<evidence type="ECO:0000256" key="5">
    <source>
        <dbReference type="ARBA" id="ARBA00022908"/>
    </source>
</evidence>
<dbReference type="InterPro" id="IPR002104">
    <property type="entry name" value="Integrase_catalytic"/>
</dbReference>
<keyword evidence="8" id="KW-0131">Cell cycle</keyword>
<dbReference type="GO" id="GO:0015074">
    <property type="term" value="P:DNA integration"/>
    <property type="evidence" value="ECO:0007669"/>
    <property type="project" value="UniProtKB-KW"/>
</dbReference>
<keyword evidence="6 9" id="KW-0238">DNA-binding</keyword>
<dbReference type="PANTHER" id="PTHR30349:SF77">
    <property type="entry name" value="TYROSINE RECOMBINASE XERC"/>
    <property type="match status" value="1"/>
</dbReference>
<name>A0A2M9Q9K4_9BACI</name>
<evidence type="ECO:0000256" key="2">
    <source>
        <dbReference type="ARBA" id="ARBA00022490"/>
    </source>
</evidence>
<dbReference type="GO" id="GO:0005737">
    <property type="term" value="C:cytoplasm"/>
    <property type="evidence" value="ECO:0007669"/>
    <property type="project" value="UniProtKB-SubCell"/>
</dbReference>
<dbReference type="GO" id="GO:0051301">
    <property type="term" value="P:cell division"/>
    <property type="evidence" value="ECO:0007669"/>
    <property type="project" value="UniProtKB-KW"/>
</dbReference>
<keyword evidence="3" id="KW-0132">Cell division</keyword>
<accession>A0A2M9Q9K4</accession>
<dbReference type="GO" id="GO:0006310">
    <property type="term" value="P:DNA recombination"/>
    <property type="evidence" value="ECO:0007669"/>
    <property type="project" value="UniProtKB-KW"/>
</dbReference>
<evidence type="ECO:0000256" key="1">
    <source>
        <dbReference type="ARBA" id="ARBA00004496"/>
    </source>
</evidence>
<comment type="subcellular location">
    <subcellularLocation>
        <location evidence="1">Cytoplasm</location>
    </subcellularLocation>
</comment>
<dbReference type="PROSITE" id="PS51900">
    <property type="entry name" value="CB"/>
    <property type="match status" value="1"/>
</dbReference>
<evidence type="ECO:0000259" key="11">
    <source>
        <dbReference type="PROSITE" id="PS51900"/>
    </source>
</evidence>
<proteinExistence type="predicted"/>
<gene>
    <name evidence="12" type="ORF">CWD94_05290</name>
</gene>
<dbReference type="Proteomes" id="UP000232101">
    <property type="component" value="Unassembled WGS sequence"/>
</dbReference>
<reference evidence="12 13" key="1">
    <citation type="submission" date="2017-11" db="EMBL/GenBank/DDBJ databases">
        <title>Bacterial isolate from king chilli rhizosphere.</title>
        <authorList>
            <person name="Takhelmayum P."/>
            <person name="Sarangthem I."/>
        </authorList>
    </citation>
    <scope>NUCLEOTIDE SEQUENCE [LARGE SCALE GENOMIC DNA]</scope>
    <source>
        <strain evidence="13">t26</strain>
    </source>
</reference>
<dbReference type="PANTHER" id="PTHR30349">
    <property type="entry name" value="PHAGE INTEGRASE-RELATED"/>
    <property type="match status" value="1"/>
</dbReference>
<dbReference type="InterPro" id="IPR011010">
    <property type="entry name" value="DNA_brk_join_enz"/>
</dbReference>
<dbReference type="AlphaFoldDB" id="A0A2M9Q9K4"/>
<dbReference type="STRING" id="582475.ACZ11_08620"/>
<protein>
    <submittedName>
        <fullName evidence="12">Recombinase XerC</fullName>
    </submittedName>
</protein>
<dbReference type="InterPro" id="IPR010998">
    <property type="entry name" value="Integrase_recombinase_N"/>
</dbReference>
<evidence type="ECO:0000256" key="8">
    <source>
        <dbReference type="ARBA" id="ARBA00023306"/>
    </source>
</evidence>
<feature type="domain" description="Core-binding (CB)" evidence="11">
    <location>
        <begin position="4"/>
        <end position="108"/>
    </location>
</feature>
<evidence type="ECO:0000313" key="12">
    <source>
        <dbReference type="EMBL" id="PJO44748.1"/>
    </source>
</evidence>
<dbReference type="PROSITE" id="PS51898">
    <property type="entry name" value="TYR_RECOMBINASE"/>
    <property type="match status" value="1"/>
</dbReference>
<evidence type="ECO:0000259" key="10">
    <source>
        <dbReference type="PROSITE" id="PS51898"/>
    </source>
</evidence>
<feature type="domain" description="Tyr recombinase" evidence="10">
    <location>
        <begin position="130"/>
        <end position="311"/>
    </location>
</feature>
<dbReference type="InterPro" id="IPR044068">
    <property type="entry name" value="CB"/>
</dbReference>
<comment type="caution">
    <text evidence="12">The sequence shown here is derived from an EMBL/GenBank/DDBJ whole genome shotgun (WGS) entry which is preliminary data.</text>
</comment>
<dbReference type="Pfam" id="PF00589">
    <property type="entry name" value="Phage_integrase"/>
    <property type="match status" value="1"/>
</dbReference>
<organism evidence="12 13">
    <name type="scientific">Lysinibacillus xylanilyticus</name>
    <dbReference type="NCBI Taxonomy" id="582475"/>
    <lineage>
        <taxon>Bacteria</taxon>
        <taxon>Bacillati</taxon>
        <taxon>Bacillota</taxon>
        <taxon>Bacilli</taxon>
        <taxon>Bacillales</taxon>
        <taxon>Bacillaceae</taxon>
        <taxon>Lysinibacillus</taxon>
    </lineage>
</organism>
<evidence type="ECO:0000256" key="7">
    <source>
        <dbReference type="ARBA" id="ARBA00023172"/>
    </source>
</evidence>
<dbReference type="Gene3D" id="1.10.443.10">
    <property type="entry name" value="Intergrase catalytic core"/>
    <property type="match status" value="1"/>
</dbReference>
<dbReference type="InterPro" id="IPR050090">
    <property type="entry name" value="Tyrosine_recombinase_XerCD"/>
</dbReference>
<dbReference type="GO" id="GO:0007059">
    <property type="term" value="P:chromosome segregation"/>
    <property type="evidence" value="ECO:0007669"/>
    <property type="project" value="UniProtKB-KW"/>
</dbReference>
<dbReference type="SUPFAM" id="SSF56349">
    <property type="entry name" value="DNA breaking-rejoining enzymes"/>
    <property type="match status" value="1"/>
</dbReference>
<sequence>MEKTKLPKIMRDFLVYLTTIKGKSHRTRKEYEYDLTLFFRFYIAIQNDHDISDLTKIDISTISIDEIREMTLEDLYLFMEYCEVQRGNSASARARKVATLKSFFKYLKGKRRLLEENPADELETPKIGRKRPIYMNIEEATQFIDGIQPNRASSPRNYCMMMFFLNLGIRVTELCQLNKSSIQGRYLTVVGKGNKERTVYLNDSCIQALSDYDNSGKTVYKGEGEVPLFVSQKGTRFTRQTVAKIVKQINQQSGLQKERLTPHKLRHTSATMMYKSGADIRSLQHILGHSSVATTQIYTHIEDEELQHVLENNPFNIVRSREHFIE</sequence>